<proteinExistence type="predicted"/>
<dbReference type="Pfam" id="PF00144">
    <property type="entry name" value="Beta-lactamase"/>
    <property type="match status" value="1"/>
</dbReference>
<dbReference type="Proteomes" id="UP000198857">
    <property type="component" value="Unassembled WGS sequence"/>
</dbReference>
<accession>A0A1I5JHM4</accession>
<reference evidence="4" key="1">
    <citation type="submission" date="2016-10" db="EMBL/GenBank/DDBJ databases">
        <authorList>
            <person name="Varghese N."/>
            <person name="Submissions S."/>
        </authorList>
    </citation>
    <scope>NUCLEOTIDE SEQUENCE [LARGE SCALE GENOMIC DNA]</scope>
    <source>
        <strain evidence="4">DSM 44208</strain>
    </source>
</reference>
<keyword evidence="1" id="KW-0732">Signal</keyword>
<gene>
    <name evidence="3" type="ORF">SAMN05660464_0751</name>
</gene>
<protein>
    <submittedName>
        <fullName evidence="3">CubicO group peptidase, beta-lactamase class C family</fullName>
    </submittedName>
</protein>
<dbReference type="InterPro" id="IPR012338">
    <property type="entry name" value="Beta-lactam/transpept-like"/>
</dbReference>
<dbReference type="EMBL" id="FOWQ01000001">
    <property type="protein sequence ID" value="SFO72169.1"/>
    <property type="molecule type" value="Genomic_DNA"/>
</dbReference>
<feature type="signal peptide" evidence="1">
    <location>
        <begin position="1"/>
        <end position="25"/>
    </location>
</feature>
<feature type="domain" description="Beta-lactamase-related" evidence="2">
    <location>
        <begin position="54"/>
        <end position="365"/>
    </location>
</feature>
<dbReference type="PANTHER" id="PTHR46825:SF9">
    <property type="entry name" value="BETA-LACTAMASE-RELATED DOMAIN-CONTAINING PROTEIN"/>
    <property type="match status" value="1"/>
</dbReference>
<dbReference type="STRING" id="1523247.SAMN05660464_0751"/>
<organism evidence="3 4">
    <name type="scientific">Geodermatophilus dictyosporus</name>
    <dbReference type="NCBI Taxonomy" id="1523247"/>
    <lineage>
        <taxon>Bacteria</taxon>
        <taxon>Bacillati</taxon>
        <taxon>Actinomycetota</taxon>
        <taxon>Actinomycetes</taxon>
        <taxon>Geodermatophilales</taxon>
        <taxon>Geodermatophilaceae</taxon>
        <taxon>Geodermatophilus</taxon>
    </lineage>
</organism>
<dbReference type="OrthoDB" id="3174977at2"/>
<evidence type="ECO:0000313" key="3">
    <source>
        <dbReference type="EMBL" id="SFO72169.1"/>
    </source>
</evidence>
<dbReference type="InterPro" id="IPR050491">
    <property type="entry name" value="AmpC-like"/>
</dbReference>
<dbReference type="SUPFAM" id="SSF56601">
    <property type="entry name" value="beta-lactamase/transpeptidase-like"/>
    <property type="match status" value="1"/>
</dbReference>
<dbReference type="Gene3D" id="3.40.710.10">
    <property type="entry name" value="DD-peptidase/beta-lactamase superfamily"/>
    <property type="match status" value="1"/>
</dbReference>
<dbReference type="AlphaFoldDB" id="A0A1I5JHM4"/>
<dbReference type="RefSeq" id="WP_091106914.1">
    <property type="nucleotide sequence ID" value="NZ_FOWQ01000001.1"/>
</dbReference>
<name>A0A1I5JHM4_9ACTN</name>
<keyword evidence="4" id="KW-1185">Reference proteome</keyword>
<dbReference type="PANTHER" id="PTHR46825">
    <property type="entry name" value="D-ALANYL-D-ALANINE-CARBOXYPEPTIDASE/ENDOPEPTIDASE AMPH"/>
    <property type="match status" value="1"/>
</dbReference>
<evidence type="ECO:0000259" key="2">
    <source>
        <dbReference type="Pfam" id="PF00144"/>
    </source>
</evidence>
<sequence>MPGRRSSRPATLLAACLLLAGCTGATGTTATTTATVPDRVDVERSSRDSDALLERVLADDAPGCSAAVGVDGEVVWAGARGLADLASGRPLTTSTTLDVGSVSKQFTATAVLLLEQDGVVALGDPLSRWVPDLPAWAGTVTLGHLVHQTSGIPDYLADLEAAGVLLTDRRTQQDALAAIAAHPELAAPPGARFDYSNSNYVLLAEVVAAAAGRPLAEFLADRVFGPLDLAMVLDPSGADPANADVTSARSYTRTATSVPWQPAGSRFEQVGDGSVQTTPSELVRWADVYRTGALGGPELLAAQVGDPVPVEGSTGYGAGLFVERTGPLSHAGSWAGFLSGFAVSGDRRVAVAVSCNGDQAGTDDLDRVWPALRGEWL</sequence>
<dbReference type="PROSITE" id="PS51257">
    <property type="entry name" value="PROKAR_LIPOPROTEIN"/>
    <property type="match status" value="1"/>
</dbReference>
<evidence type="ECO:0000256" key="1">
    <source>
        <dbReference type="SAM" id="SignalP"/>
    </source>
</evidence>
<dbReference type="InterPro" id="IPR001466">
    <property type="entry name" value="Beta-lactam-related"/>
</dbReference>
<feature type="chain" id="PRO_5038642503" evidence="1">
    <location>
        <begin position="26"/>
        <end position="377"/>
    </location>
</feature>
<evidence type="ECO:0000313" key="4">
    <source>
        <dbReference type="Proteomes" id="UP000198857"/>
    </source>
</evidence>